<evidence type="ECO:0000313" key="1">
    <source>
        <dbReference type="EMBL" id="MBC3803412.1"/>
    </source>
</evidence>
<protein>
    <recommendedName>
        <fullName evidence="3">Competence protein ComEC</fullName>
    </recommendedName>
</protein>
<dbReference type="InterPro" id="IPR036866">
    <property type="entry name" value="RibonucZ/Hydroxyglut_hydro"/>
</dbReference>
<dbReference type="RefSeq" id="WP_050741023.1">
    <property type="nucleotide sequence ID" value="NZ_WJBC01000003.1"/>
</dbReference>
<name>A0ABR6WS19_9FIRM</name>
<evidence type="ECO:0000313" key="2">
    <source>
        <dbReference type="Proteomes" id="UP000603234"/>
    </source>
</evidence>
<proteinExistence type="predicted"/>
<reference evidence="1 2" key="1">
    <citation type="journal article" date="2020" name="mSystems">
        <title>Defining Genomic and Predicted Metabolic Features of the Acetobacterium Genus.</title>
        <authorList>
            <person name="Ross D.E."/>
            <person name="Marshall C.W."/>
            <person name="Gulliver D."/>
            <person name="May H.D."/>
            <person name="Norman R.S."/>
        </authorList>
    </citation>
    <scope>NUCLEOTIDE SEQUENCE [LARGE SCALE GENOMIC DNA]</scope>
    <source>
        <strain evidence="1 2">DSM 8238</strain>
    </source>
</reference>
<comment type="caution">
    <text evidence="1">The sequence shown here is derived from an EMBL/GenBank/DDBJ whole genome shotgun (WGS) entry which is preliminary data.</text>
</comment>
<sequence length="99" mass="10840">MYKLVMTSGKSKKTILAPKGTRYDDANDYSIVVKATYENTSLLLTGDAEAVSERQTVSNGSDLTVTVLKVGYHGSRASTGDRFQDKVNHKVVVISVQRE</sequence>
<evidence type="ECO:0008006" key="3">
    <source>
        <dbReference type="Google" id="ProtNLM"/>
    </source>
</evidence>
<keyword evidence="2" id="KW-1185">Reference proteome</keyword>
<dbReference type="PANTHER" id="PTHR30619">
    <property type="entry name" value="DNA INTERNALIZATION/COMPETENCE PROTEIN COMEC/REC2"/>
    <property type="match status" value="1"/>
</dbReference>
<organism evidence="1 2">
    <name type="scientific">Acetobacterium fimetarium</name>
    <dbReference type="NCBI Taxonomy" id="52691"/>
    <lineage>
        <taxon>Bacteria</taxon>
        <taxon>Bacillati</taxon>
        <taxon>Bacillota</taxon>
        <taxon>Clostridia</taxon>
        <taxon>Eubacteriales</taxon>
        <taxon>Eubacteriaceae</taxon>
        <taxon>Acetobacterium</taxon>
    </lineage>
</organism>
<dbReference type="SUPFAM" id="SSF56281">
    <property type="entry name" value="Metallo-hydrolase/oxidoreductase"/>
    <property type="match status" value="1"/>
</dbReference>
<dbReference type="EMBL" id="WJBC01000003">
    <property type="protein sequence ID" value="MBC3803412.1"/>
    <property type="molecule type" value="Genomic_DNA"/>
</dbReference>
<dbReference type="Gene3D" id="3.60.15.10">
    <property type="entry name" value="Ribonuclease Z/Hydroxyacylglutathione hydrolase-like"/>
    <property type="match status" value="1"/>
</dbReference>
<dbReference type="InterPro" id="IPR052159">
    <property type="entry name" value="Competence_DNA_uptake"/>
</dbReference>
<gene>
    <name evidence="1" type="ORF">GH808_03050</name>
</gene>
<dbReference type="PANTHER" id="PTHR30619:SF1">
    <property type="entry name" value="RECOMBINATION PROTEIN 2"/>
    <property type="match status" value="1"/>
</dbReference>
<accession>A0ABR6WS19</accession>
<dbReference type="Proteomes" id="UP000603234">
    <property type="component" value="Unassembled WGS sequence"/>
</dbReference>